<feature type="signal peptide" evidence="2">
    <location>
        <begin position="1"/>
        <end position="23"/>
    </location>
</feature>
<comment type="caution">
    <text evidence="4">The sequence shown here is derived from an EMBL/GenBank/DDBJ whole genome shotgun (WGS) entry which is preliminary data.</text>
</comment>
<organism evidence="4 5">
    <name type="scientific">Collybia nuda</name>
    <dbReference type="NCBI Taxonomy" id="64659"/>
    <lineage>
        <taxon>Eukaryota</taxon>
        <taxon>Fungi</taxon>
        <taxon>Dikarya</taxon>
        <taxon>Basidiomycota</taxon>
        <taxon>Agaricomycotina</taxon>
        <taxon>Agaricomycetes</taxon>
        <taxon>Agaricomycetidae</taxon>
        <taxon>Agaricales</taxon>
        <taxon>Tricholomatineae</taxon>
        <taxon>Clitocybaceae</taxon>
        <taxon>Collybia</taxon>
    </lineage>
</organism>
<dbReference type="Proteomes" id="UP000807353">
    <property type="component" value="Unassembled WGS sequence"/>
</dbReference>
<evidence type="ECO:0000313" key="4">
    <source>
        <dbReference type="EMBL" id="KAF9463133.1"/>
    </source>
</evidence>
<feature type="region of interest" description="Disordered" evidence="1">
    <location>
        <begin position="436"/>
        <end position="464"/>
    </location>
</feature>
<feature type="domain" description="Deoxyribonuclease NucA/NucB" evidence="3">
    <location>
        <begin position="171"/>
        <end position="282"/>
    </location>
</feature>
<dbReference type="Pfam" id="PF14040">
    <property type="entry name" value="DNase_NucA_NucB"/>
    <property type="match status" value="1"/>
</dbReference>
<keyword evidence="5" id="KW-1185">Reference proteome</keyword>
<keyword evidence="2" id="KW-0732">Signal</keyword>
<feature type="chain" id="PRO_5040500185" description="Deoxyribonuclease NucA/NucB domain-containing protein" evidence="2">
    <location>
        <begin position="24"/>
        <end position="488"/>
    </location>
</feature>
<reference evidence="4" key="1">
    <citation type="submission" date="2020-11" db="EMBL/GenBank/DDBJ databases">
        <authorList>
            <consortium name="DOE Joint Genome Institute"/>
            <person name="Ahrendt S."/>
            <person name="Riley R."/>
            <person name="Andreopoulos W."/>
            <person name="Labutti K."/>
            <person name="Pangilinan J."/>
            <person name="Ruiz-Duenas F.J."/>
            <person name="Barrasa J.M."/>
            <person name="Sanchez-Garcia M."/>
            <person name="Camarero S."/>
            <person name="Miyauchi S."/>
            <person name="Serrano A."/>
            <person name="Linde D."/>
            <person name="Babiker R."/>
            <person name="Drula E."/>
            <person name="Ayuso-Fernandez I."/>
            <person name="Pacheco R."/>
            <person name="Padilla G."/>
            <person name="Ferreira P."/>
            <person name="Barriuso J."/>
            <person name="Kellner H."/>
            <person name="Castanera R."/>
            <person name="Alfaro M."/>
            <person name="Ramirez L."/>
            <person name="Pisabarro A.G."/>
            <person name="Kuo A."/>
            <person name="Tritt A."/>
            <person name="Lipzen A."/>
            <person name="He G."/>
            <person name="Yan M."/>
            <person name="Ng V."/>
            <person name="Cullen D."/>
            <person name="Martin F."/>
            <person name="Rosso M.-N."/>
            <person name="Henrissat B."/>
            <person name="Hibbett D."/>
            <person name="Martinez A.T."/>
            <person name="Grigoriev I.V."/>
        </authorList>
    </citation>
    <scope>NUCLEOTIDE SEQUENCE</scope>
    <source>
        <strain evidence="4">CBS 247.69</strain>
    </source>
</reference>
<name>A0A9P6CJT6_9AGAR</name>
<evidence type="ECO:0000256" key="2">
    <source>
        <dbReference type="SAM" id="SignalP"/>
    </source>
</evidence>
<feature type="compositionally biased region" description="Low complexity" evidence="1">
    <location>
        <begin position="440"/>
        <end position="455"/>
    </location>
</feature>
<dbReference type="EMBL" id="MU150265">
    <property type="protein sequence ID" value="KAF9463133.1"/>
    <property type="molecule type" value="Genomic_DNA"/>
</dbReference>
<dbReference type="InterPro" id="IPR029476">
    <property type="entry name" value="DNase_NucA_NucB"/>
</dbReference>
<evidence type="ECO:0000256" key="1">
    <source>
        <dbReference type="SAM" id="MobiDB-lite"/>
    </source>
</evidence>
<dbReference type="AlphaFoldDB" id="A0A9P6CJT6"/>
<gene>
    <name evidence="4" type="ORF">BDZ94DRAFT_1259680</name>
</gene>
<proteinExistence type="predicted"/>
<evidence type="ECO:0000313" key="5">
    <source>
        <dbReference type="Proteomes" id="UP000807353"/>
    </source>
</evidence>
<sequence>MSFSALLSHIVFPLILLYPRVFGTEISYANVSSFASPFGAVISISSRGLDFSPLERDTLEGLGKRQTRQCEIPGGPICDAVHCCAPGQQCCPGGCCPLSSNCASVGRCCPKVNTLCPNGVTCCPPGYSCCGNTCCAAGFTCERGECIDSTLKDKVVRFDIKKNNRELLKNMCNGLRGKNTETLTYRGPDLNERDRTRVAAGCVDGYCADLIARGLVTSNFRSCDEYPPASSLEGGASRLPIQRAINCIPIRENSHQGGKFGGMQSKLRKLGVNFQRGDKFVVSIDCDKVLGSLVPRSGSASSEEVNEKGQHLEESRLYGTLQARDGEKIAMSGNETVDPDLAGLFDDAERFGYLLAAFGDLKPGTYSAKIQVVNGSTFGGFVVDNEGWNYTTRDSGAQAGQSQEYSFSLQYWTPGMGIFVGTTNNNTKIDWILEGTIGQPTPSTNSSSPSPSTEPGNDTPQNGAIRDTFTSTLILVIAVAIAGRLVLP</sequence>
<protein>
    <recommendedName>
        <fullName evidence="3">Deoxyribonuclease NucA/NucB domain-containing protein</fullName>
    </recommendedName>
</protein>
<accession>A0A9P6CJT6</accession>
<dbReference type="OrthoDB" id="3259102at2759"/>
<evidence type="ECO:0000259" key="3">
    <source>
        <dbReference type="Pfam" id="PF14040"/>
    </source>
</evidence>